<gene>
    <name evidence="2" type="ORF">J1N35_041483</name>
</gene>
<name>A0A9D3UFY7_9ROSI</name>
<keyword evidence="3" id="KW-1185">Reference proteome</keyword>
<feature type="compositionally biased region" description="Polar residues" evidence="1">
    <location>
        <begin position="91"/>
        <end position="100"/>
    </location>
</feature>
<comment type="caution">
    <text evidence="2">The sequence shown here is derived from an EMBL/GenBank/DDBJ whole genome shotgun (WGS) entry which is preliminary data.</text>
</comment>
<dbReference type="EMBL" id="JAIQCV010000012">
    <property type="protein sequence ID" value="KAH1039740.1"/>
    <property type="molecule type" value="Genomic_DNA"/>
</dbReference>
<accession>A0A9D3UFY7</accession>
<feature type="compositionally biased region" description="Basic and acidic residues" evidence="1">
    <location>
        <begin position="71"/>
        <end position="90"/>
    </location>
</feature>
<evidence type="ECO:0000313" key="2">
    <source>
        <dbReference type="EMBL" id="KAH1039740.1"/>
    </source>
</evidence>
<reference evidence="2 3" key="1">
    <citation type="journal article" date="2021" name="Plant Biotechnol. J.">
        <title>Multi-omics assisted identification of the key and species-specific regulatory components of drought-tolerant mechanisms in Gossypium stocksii.</title>
        <authorList>
            <person name="Yu D."/>
            <person name="Ke L."/>
            <person name="Zhang D."/>
            <person name="Wu Y."/>
            <person name="Sun Y."/>
            <person name="Mei J."/>
            <person name="Sun J."/>
            <person name="Sun Y."/>
        </authorList>
    </citation>
    <scope>NUCLEOTIDE SEQUENCE [LARGE SCALE GENOMIC DNA]</scope>
    <source>
        <strain evidence="3">cv. E1</strain>
        <tissue evidence="2">Leaf</tissue>
    </source>
</reference>
<dbReference type="AlphaFoldDB" id="A0A9D3UFY7"/>
<evidence type="ECO:0000256" key="1">
    <source>
        <dbReference type="SAM" id="MobiDB-lite"/>
    </source>
</evidence>
<feature type="region of interest" description="Disordered" evidence="1">
    <location>
        <begin position="71"/>
        <end position="100"/>
    </location>
</feature>
<dbReference type="Proteomes" id="UP000828251">
    <property type="component" value="Unassembled WGS sequence"/>
</dbReference>
<evidence type="ECO:0000313" key="3">
    <source>
        <dbReference type="Proteomes" id="UP000828251"/>
    </source>
</evidence>
<proteinExistence type="predicted"/>
<organism evidence="2 3">
    <name type="scientific">Gossypium stocksii</name>
    <dbReference type="NCBI Taxonomy" id="47602"/>
    <lineage>
        <taxon>Eukaryota</taxon>
        <taxon>Viridiplantae</taxon>
        <taxon>Streptophyta</taxon>
        <taxon>Embryophyta</taxon>
        <taxon>Tracheophyta</taxon>
        <taxon>Spermatophyta</taxon>
        <taxon>Magnoliopsida</taxon>
        <taxon>eudicotyledons</taxon>
        <taxon>Gunneridae</taxon>
        <taxon>Pentapetalae</taxon>
        <taxon>rosids</taxon>
        <taxon>malvids</taxon>
        <taxon>Malvales</taxon>
        <taxon>Malvaceae</taxon>
        <taxon>Malvoideae</taxon>
        <taxon>Gossypium</taxon>
    </lineage>
</organism>
<sequence>MAERAINVGKVILKEIHDCARKKTEIGYFSSLITSLCLRVHVKTKTNSKGPYVQGYITAHGFERFHELNLTELSEPTKPETDESSNKFETEANSITETKK</sequence>
<protein>
    <submittedName>
        <fullName evidence="2">Uncharacterized protein</fullName>
    </submittedName>
</protein>
<dbReference type="OrthoDB" id="10342444at2759"/>